<evidence type="ECO:0000313" key="5">
    <source>
        <dbReference type="EMBL" id="NDP47686.1"/>
    </source>
</evidence>
<evidence type="ECO:0000256" key="2">
    <source>
        <dbReference type="PIRNR" id="PIRNR002094"/>
    </source>
</evidence>
<dbReference type="GO" id="GO:0005829">
    <property type="term" value="C:cytosol"/>
    <property type="evidence" value="ECO:0007669"/>
    <property type="project" value="TreeGrafter"/>
</dbReference>
<dbReference type="GO" id="GO:0051082">
    <property type="term" value="F:unfolded protein binding"/>
    <property type="evidence" value="ECO:0007669"/>
    <property type="project" value="InterPro"/>
</dbReference>
<dbReference type="PANTHER" id="PTHR35089:SF1">
    <property type="entry name" value="CHAPERONE PROTEIN SKP"/>
    <property type="match status" value="1"/>
</dbReference>
<evidence type="ECO:0000256" key="1">
    <source>
        <dbReference type="ARBA" id="ARBA00022729"/>
    </source>
</evidence>
<dbReference type="Pfam" id="PF03938">
    <property type="entry name" value="OmpH"/>
    <property type="match status" value="1"/>
</dbReference>
<proteinExistence type="inferred from homology"/>
<reference evidence="5 6" key="1">
    <citation type="submission" date="2019-09" db="EMBL/GenBank/DDBJ databases">
        <title>H2 Metabolism Revealed by Metagenomic Analysis in Subglacial Sediment of East Antarctica.</title>
        <authorList>
            <person name="Yang Z."/>
            <person name="Zhang Y."/>
            <person name="Lv Y."/>
            <person name="Yan W."/>
            <person name="Xiao X."/>
            <person name="Sun B."/>
            <person name="Ma H."/>
        </authorList>
    </citation>
    <scope>NUCLEOTIDE SEQUENCE [LARGE SCALE GENOMIC DNA]</scope>
    <source>
        <strain evidence="5">Bin2_2</strain>
    </source>
</reference>
<dbReference type="PANTHER" id="PTHR35089">
    <property type="entry name" value="CHAPERONE PROTEIN SKP"/>
    <property type="match status" value="1"/>
</dbReference>
<comment type="caution">
    <text evidence="5">The sequence shown here is derived from an EMBL/GenBank/DDBJ whole genome shotgun (WGS) entry which is preliminary data.</text>
</comment>
<protein>
    <submittedName>
        <fullName evidence="5">OmpH family outer membrane protein</fullName>
    </submittedName>
</protein>
<dbReference type="Gene3D" id="3.30.910.20">
    <property type="entry name" value="Skp domain"/>
    <property type="match status" value="1"/>
</dbReference>
<keyword evidence="1 4" id="KW-0732">Signal</keyword>
<comment type="similarity">
    <text evidence="2">Belongs to the skp family.</text>
</comment>
<dbReference type="Proteomes" id="UP000483432">
    <property type="component" value="Unassembled WGS sequence"/>
</dbReference>
<dbReference type="InterPro" id="IPR024930">
    <property type="entry name" value="Skp_dom_sf"/>
</dbReference>
<sequence>MMKFKSYAVSLSVVLVSAFFATPVLADKVGFVNTERLIREAPLSVTAQKKLEREFATRDQELQKLAKQARDIQAQLDKDGVTMSDSDRKTKERDLGNLNRDLQRQGREFREDLNLRRNEELGQIQERARKAIQEIARAEKYDLIVEQAVFVDPKNDITDRVMKALGGK</sequence>
<evidence type="ECO:0000256" key="4">
    <source>
        <dbReference type="SAM" id="SignalP"/>
    </source>
</evidence>
<dbReference type="SMART" id="SM00935">
    <property type="entry name" value="OmpH"/>
    <property type="match status" value="1"/>
</dbReference>
<organism evidence="5 6">
    <name type="scientific">Sulfuriferula multivorans</name>
    <dbReference type="NCBI Taxonomy" id="1559896"/>
    <lineage>
        <taxon>Bacteria</taxon>
        <taxon>Pseudomonadati</taxon>
        <taxon>Pseudomonadota</taxon>
        <taxon>Betaproteobacteria</taxon>
        <taxon>Nitrosomonadales</taxon>
        <taxon>Sulfuricellaceae</taxon>
        <taxon>Sulfuriferula</taxon>
    </lineage>
</organism>
<feature type="region of interest" description="Disordered" evidence="3">
    <location>
        <begin position="76"/>
        <end position="99"/>
    </location>
</feature>
<dbReference type="SUPFAM" id="SSF111384">
    <property type="entry name" value="OmpH-like"/>
    <property type="match status" value="1"/>
</dbReference>
<dbReference type="EMBL" id="JAAFGW010000048">
    <property type="protein sequence ID" value="NDP47686.1"/>
    <property type="molecule type" value="Genomic_DNA"/>
</dbReference>
<dbReference type="GO" id="GO:0050821">
    <property type="term" value="P:protein stabilization"/>
    <property type="evidence" value="ECO:0007669"/>
    <property type="project" value="TreeGrafter"/>
</dbReference>
<gene>
    <name evidence="5" type="ORF">GZ085_04690</name>
</gene>
<evidence type="ECO:0000256" key="3">
    <source>
        <dbReference type="SAM" id="MobiDB-lite"/>
    </source>
</evidence>
<name>A0A7C9P2V6_9PROT</name>
<dbReference type="AlphaFoldDB" id="A0A7C9P2V6"/>
<feature type="signal peptide" evidence="4">
    <location>
        <begin position="1"/>
        <end position="26"/>
    </location>
</feature>
<feature type="chain" id="PRO_5028826729" evidence="4">
    <location>
        <begin position="27"/>
        <end position="168"/>
    </location>
</feature>
<dbReference type="PIRSF" id="PIRSF002094">
    <property type="entry name" value="OMP26_Skp"/>
    <property type="match status" value="1"/>
</dbReference>
<accession>A0A7C9P2V6</accession>
<dbReference type="InterPro" id="IPR005632">
    <property type="entry name" value="Chaperone_Skp"/>
</dbReference>
<evidence type="ECO:0000313" key="6">
    <source>
        <dbReference type="Proteomes" id="UP000483432"/>
    </source>
</evidence>